<dbReference type="Proteomes" id="UP001527181">
    <property type="component" value="Unassembled WGS sequence"/>
</dbReference>
<dbReference type="PANTHER" id="PTHR30561:SF0">
    <property type="entry name" value="GUANIDINIUM EXPORTER"/>
    <property type="match status" value="1"/>
</dbReference>
<dbReference type="GeneID" id="94488643"/>
<evidence type="ECO:0000256" key="6">
    <source>
        <dbReference type="ARBA" id="ARBA00023136"/>
    </source>
</evidence>
<keyword evidence="2" id="KW-0813">Transport</keyword>
<evidence type="ECO:0000256" key="8">
    <source>
        <dbReference type="SAM" id="Phobius"/>
    </source>
</evidence>
<name>A0ABT4GRM9_PAEAL</name>
<keyword evidence="4 7" id="KW-0812">Transmembrane</keyword>
<comment type="subcellular location">
    <subcellularLocation>
        <location evidence="1 7">Cell membrane</location>
        <topology evidence="1 7">Multi-pass membrane protein</topology>
    </subcellularLocation>
</comment>
<sequence length="104" mass="11239">MAWITLIAAGLLEVIGVIGIKRVAEKNNWPNNIMMIAAFFLSFKLLIGAMQTIPLSTAYSVWTGVGTVGSALVGMLIYQESKRPFRLLCILGIIGCVVGLKLID</sequence>
<gene>
    <name evidence="9" type="ORF">M5X12_02100</name>
</gene>
<feature type="transmembrane region" description="Helical" evidence="8">
    <location>
        <begin position="85"/>
        <end position="103"/>
    </location>
</feature>
<comment type="caution">
    <text evidence="9">The sequence shown here is derived from an EMBL/GenBank/DDBJ whole genome shotgun (WGS) entry which is preliminary data.</text>
</comment>
<feature type="transmembrane region" description="Helical" evidence="8">
    <location>
        <begin position="6"/>
        <end position="24"/>
    </location>
</feature>
<dbReference type="InterPro" id="IPR037185">
    <property type="entry name" value="EmrE-like"/>
</dbReference>
<accession>A0ABT4GRM9</accession>
<evidence type="ECO:0000256" key="4">
    <source>
        <dbReference type="ARBA" id="ARBA00022692"/>
    </source>
</evidence>
<evidence type="ECO:0000256" key="1">
    <source>
        <dbReference type="ARBA" id="ARBA00004651"/>
    </source>
</evidence>
<evidence type="ECO:0000256" key="3">
    <source>
        <dbReference type="ARBA" id="ARBA00022475"/>
    </source>
</evidence>
<evidence type="ECO:0000313" key="9">
    <source>
        <dbReference type="EMBL" id="MCY9759356.1"/>
    </source>
</evidence>
<dbReference type="InterPro" id="IPR045324">
    <property type="entry name" value="Small_multidrug_res"/>
</dbReference>
<keyword evidence="6 8" id="KW-0472">Membrane</keyword>
<protein>
    <submittedName>
        <fullName evidence="9">Multidrug efflux SMR transporter</fullName>
    </submittedName>
</protein>
<dbReference type="RefSeq" id="WP_005545139.1">
    <property type="nucleotide sequence ID" value="NZ_JAMDLX010000013.1"/>
</dbReference>
<evidence type="ECO:0000313" key="10">
    <source>
        <dbReference type="Proteomes" id="UP001527181"/>
    </source>
</evidence>
<reference evidence="9 10" key="1">
    <citation type="submission" date="2022-05" db="EMBL/GenBank/DDBJ databases">
        <title>Genome Sequencing of Bee-Associated Microbes.</title>
        <authorList>
            <person name="Dunlap C."/>
        </authorList>
    </citation>
    <scope>NUCLEOTIDE SEQUENCE [LARGE SCALE GENOMIC DNA]</scope>
    <source>
        <strain evidence="9 10">NRRL B-04010</strain>
    </source>
</reference>
<feature type="transmembrane region" description="Helical" evidence="8">
    <location>
        <begin position="59"/>
        <end position="78"/>
    </location>
</feature>
<keyword evidence="3" id="KW-1003">Cell membrane</keyword>
<dbReference type="EMBL" id="JAMDNP010000005">
    <property type="protein sequence ID" value="MCY9759356.1"/>
    <property type="molecule type" value="Genomic_DNA"/>
</dbReference>
<evidence type="ECO:0000256" key="5">
    <source>
        <dbReference type="ARBA" id="ARBA00022989"/>
    </source>
</evidence>
<dbReference type="Gene3D" id="1.10.3730.20">
    <property type="match status" value="1"/>
</dbReference>
<evidence type="ECO:0000256" key="2">
    <source>
        <dbReference type="ARBA" id="ARBA00022448"/>
    </source>
</evidence>
<dbReference type="PANTHER" id="PTHR30561">
    <property type="entry name" value="SMR FAMILY PROTON-DEPENDENT DRUG EFFLUX TRANSPORTER SUGE"/>
    <property type="match status" value="1"/>
</dbReference>
<dbReference type="Pfam" id="PF00893">
    <property type="entry name" value="Multi_Drug_Res"/>
    <property type="match status" value="1"/>
</dbReference>
<keyword evidence="5 8" id="KW-1133">Transmembrane helix</keyword>
<feature type="transmembrane region" description="Helical" evidence="8">
    <location>
        <begin position="33"/>
        <end position="53"/>
    </location>
</feature>
<comment type="similarity">
    <text evidence="7">Belongs to the drug/metabolite transporter (DMT) superfamily. Small multidrug resistance (SMR) (TC 2.A.7.1) family.</text>
</comment>
<dbReference type="SUPFAM" id="SSF103481">
    <property type="entry name" value="Multidrug resistance efflux transporter EmrE"/>
    <property type="match status" value="1"/>
</dbReference>
<proteinExistence type="inferred from homology"/>
<evidence type="ECO:0000256" key="7">
    <source>
        <dbReference type="RuleBase" id="RU003942"/>
    </source>
</evidence>
<keyword evidence="10" id="KW-1185">Reference proteome</keyword>
<dbReference type="InterPro" id="IPR000390">
    <property type="entry name" value="Small_drug/metabolite_transptr"/>
</dbReference>
<organism evidence="9 10">
    <name type="scientific">Paenibacillus alvei</name>
    <name type="common">Bacillus alvei</name>
    <dbReference type="NCBI Taxonomy" id="44250"/>
    <lineage>
        <taxon>Bacteria</taxon>
        <taxon>Bacillati</taxon>
        <taxon>Bacillota</taxon>
        <taxon>Bacilli</taxon>
        <taxon>Bacillales</taxon>
        <taxon>Paenibacillaceae</taxon>
        <taxon>Paenibacillus</taxon>
    </lineage>
</organism>